<sequence>MICIYDRKTTKGNFENNGLGVLAETISAYITEELNGDYELELEYPIKGRKAKFLEEWNIIKADGQLFRIYKVQKQGKNIKTIKVWAKHIFYDLLYFFIEDSRATNASVKTAMEKALPSDLGSIYSVDSDIIIANTIYFIEKNPVEAMFSILNRWQCGELKRDNFDIKILSQMGNNTGVLITQGKNILGIEYNIDTTEVVTKLYPVGADGIKLTEKYINVVNWDSDKYPPFPIIKKVVFSDAEDEVTLRALAEEKANTIGLNKINIEVDFIELAKTKEYEKLKDLEKVSVGDRVIVRHKDFDINITVPIIKTKKDVLRGINTTVTLGQSNNNILDNLDNSEIKTTVDELGNKVAQSLTSMYYYANPLELNIGTSMGQPIYLGLSVVSSTNLSMNMSLYCVATSECTLTIKIQLDTQDISFTPKQKLEVGDNTVGIPIGIPQVKSGAHYIGVFLQVDTGSITIPKFNLQCMIDGRNLQGGINSEPPHAECKEYQALININGLYLDKIAMGNEVFEFYEPIPASFAEQFFYDSQQFLYNNTVQNYDIFIKKFGEIIYFKEETNDDFIRDKYTTILAEDSLFFKTSYEETAVNETINLGVMFSVNLLDISKFRLIENVEVI</sequence>
<feature type="domain" description="Tail spike" evidence="1">
    <location>
        <begin position="90"/>
        <end position="334"/>
    </location>
</feature>
<reference evidence="3 4" key="1">
    <citation type="submission" date="2016-11" db="EMBL/GenBank/DDBJ databases">
        <authorList>
            <person name="Jaros S."/>
            <person name="Januszkiewicz K."/>
            <person name="Wedrychowicz H."/>
        </authorList>
    </citation>
    <scope>NUCLEOTIDE SEQUENCE [LARGE SCALE GENOMIC DNA]</scope>
    <source>
        <strain evidence="3 4">DSM 8605</strain>
    </source>
</reference>
<dbReference type="NCBIfam" id="TIGR01665">
    <property type="entry name" value="put_anti_recept"/>
    <property type="match status" value="1"/>
</dbReference>
<dbReference type="Pfam" id="PF06605">
    <property type="entry name" value="Prophage_tail"/>
    <property type="match status" value="1"/>
</dbReference>
<dbReference type="AlphaFoldDB" id="A0A1M5U953"/>
<dbReference type="InterPro" id="IPR010572">
    <property type="entry name" value="Tail_dom"/>
</dbReference>
<dbReference type="InterPro" id="IPR044051">
    <property type="entry name" value="Prophage_tail_N"/>
</dbReference>
<dbReference type="InterPro" id="IPR007119">
    <property type="entry name" value="Phage_tail_spike_N"/>
</dbReference>
<keyword evidence="4" id="KW-1185">Reference proteome</keyword>
<evidence type="ECO:0000259" key="1">
    <source>
        <dbReference type="Pfam" id="PF06605"/>
    </source>
</evidence>
<evidence type="ECO:0000259" key="2">
    <source>
        <dbReference type="Pfam" id="PF18994"/>
    </source>
</evidence>
<dbReference type="EMBL" id="FQXM01000007">
    <property type="protein sequence ID" value="SHH59448.1"/>
    <property type="molecule type" value="Genomic_DNA"/>
</dbReference>
<evidence type="ECO:0000313" key="3">
    <source>
        <dbReference type="EMBL" id="SHH59448.1"/>
    </source>
</evidence>
<name>A0A1M5U953_9CLOT</name>
<gene>
    <name evidence="3" type="ORF">SAMN02745207_01648</name>
</gene>
<organism evidence="3 4">
    <name type="scientific">Clostridium grantii DSM 8605</name>
    <dbReference type="NCBI Taxonomy" id="1121316"/>
    <lineage>
        <taxon>Bacteria</taxon>
        <taxon>Bacillati</taxon>
        <taxon>Bacillota</taxon>
        <taxon>Clostridia</taxon>
        <taxon>Eubacteriales</taxon>
        <taxon>Clostridiaceae</taxon>
        <taxon>Clostridium</taxon>
    </lineage>
</organism>
<dbReference type="STRING" id="1121316.SAMN02745207_01648"/>
<evidence type="ECO:0000313" key="4">
    <source>
        <dbReference type="Proteomes" id="UP000184447"/>
    </source>
</evidence>
<accession>A0A1M5U953</accession>
<dbReference type="Proteomes" id="UP000184447">
    <property type="component" value="Unassembled WGS sequence"/>
</dbReference>
<dbReference type="Pfam" id="PF18994">
    <property type="entry name" value="Prophage_tailD1"/>
    <property type="match status" value="1"/>
</dbReference>
<proteinExistence type="predicted"/>
<dbReference type="OrthoDB" id="4387735at2"/>
<protein>
    <submittedName>
        <fullName evidence="3">Phage minor structural protein, N-terminal region</fullName>
    </submittedName>
</protein>
<feature type="domain" description="Prophage endopeptidase tail N-terminal" evidence="2">
    <location>
        <begin position="17"/>
        <end position="88"/>
    </location>
</feature>
<dbReference type="RefSeq" id="WP_073337953.1">
    <property type="nucleotide sequence ID" value="NZ_FQXM01000007.1"/>
</dbReference>